<keyword evidence="3" id="KW-1185">Reference proteome</keyword>
<evidence type="ECO:0000259" key="1">
    <source>
        <dbReference type="Pfam" id="PF25104"/>
    </source>
</evidence>
<proteinExistence type="predicted"/>
<protein>
    <recommendedName>
        <fullName evidence="1">DUF7812 domain-containing protein</fullName>
    </recommendedName>
</protein>
<dbReference type="InterPro" id="IPR056714">
    <property type="entry name" value="DUF7812"/>
</dbReference>
<organism evidence="2 3">
    <name type="scientific">Leersia perrieri</name>
    <dbReference type="NCBI Taxonomy" id="77586"/>
    <lineage>
        <taxon>Eukaryota</taxon>
        <taxon>Viridiplantae</taxon>
        <taxon>Streptophyta</taxon>
        <taxon>Embryophyta</taxon>
        <taxon>Tracheophyta</taxon>
        <taxon>Spermatophyta</taxon>
        <taxon>Magnoliopsida</taxon>
        <taxon>Liliopsida</taxon>
        <taxon>Poales</taxon>
        <taxon>Poaceae</taxon>
        <taxon>BOP clade</taxon>
        <taxon>Oryzoideae</taxon>
        <taxon>Oryzeae</taxon>
        <taxon>Oryzinae</taxon>
        <taxon>Leersia</taxon>
    </lineage>
</organism>
<feature type="domain" description="DUF7812" evidence="1">
    <location>
        <begin position="67"/>
        <end position="429"/>
    </location>
</feature>
<evidence type="ECO:0000313" key="2">
    <source>
        <dbReference type="EnsemblPlants" id="LPERR02G12750.1"/>
    </source>
</evidence>
<dbReference type="PANTHER" id="PTHR36786:SF1">
    <property type="entry name" value="2-ISOPROPYLMALATE SYNTHASE"/>
    <property type="match status" value="1"/>
</dbReference>
<dbReference type="Proteomes" id="UP000032180">
    <property type="component" value="Chromosome 2"/>
</dbReference>
<dbReference type="Pfam" id="PF25104">
    <property type="entry name" value="DUF7812"/>
    <property type="match status" value="1"/>
</dbReference>
<dbReference type="AlphaFoldDB" id="A0A0D9VFQ6"/>
<dbReference type="PANTHER" id="PTHR36786">
    <property type="entry name" value="2-ISOPROPYLMALATE SYNTHASE"/>
    <property type="match status" value="1"/>
</dbReference>
<name>A0A0D9VFQ6_9ORYZ</name>
<reference evidence="2 3" key="1">
    <citation type="submission" date="2012-08" db="EMBL/GenBank/DDBJ databases">
        <title>Oryza genome evolution.</title>
        <authorList>
            <person name="Wing R.A."/>
        </authorList>
    </citation>
    <scope>NUCLEOTIDE SEQUENCE</scope>
</reference>
<dbReference type="Gramene" id="LPERR02G12750.1">
    <property type="protein sequence ID" value="LPERR02G12750.1"/>
    <property type="gene ID" value="LPERR02G12750"/>
</dbReference>
<dbReference type="eggNOG" id="ENOG502QSWA">
    <property type="taxonomic scope" value="Eukaryota"/>
</dbReference>
<sequence length="623" mass="69486">MADADELEGAAQLSSLAFHELSSAAAGPDVNLAPLLRFCLLTLPRSADTELAFRRCTRLLATLRWILSRDPAPSLLPALEVFFKNIVSSNRLMNCFTAANAAMLQRSRTTPVGSCYGWEFFVMELMSHHFISSVQDEEGFLSALSWSVKDKLEIPEIGLSGALSLLHRSSLFSWPAAFHAHFLLLACRCVGDGYLKVHLLAFQHAMNVYLSCLPALGVFRRISGEENPSSSFIKGIPLDSCIQDESYQKLTCDINRLVLFCKLRFNHNLPINRSDMFDFIEENQQVLHEQFREDIVTALKRIVSNALVLAKQEEMDNLDLSVTEEIICLTAALRLMSSSFLQIMYGIRQMTVADASQTTIYLEQCKLYNFISEIICLLGHYEASELHKYDFVDTIGRLVDGEQDAMLIVGFGFMWKGCIFMMMMAMNLCGNKRHGAVLFDLIHGPEKSEACSASHDGTSKGVVLRKSSTAIALQFKNIQKTYTQDKLGHEYGEGCSVHLAIKGVNFKPFLNFRDAGIALQIVVWIIQIGGCGTKSLKGIVAINGSEAGDILGSKGDNRFFAICFTLHLFFFSENKTDMASWPHGPHPRFLIREPSRFEQGRRVNMTKRAQAEAVSPCAMCISV</sequence>
<dbReference type="EnsemblPlants" id="LPERR02G12750.1">
    <property type="protein sequence ID" value="LPERR02G12750.1"/>
    <property type="gene ID" value="LPERR02G12750"/>
</dbReference>
<reference evidence="2" key="3">
    <citation type="submission" date="2015-04" db="UniProtKB">
        <authorList>
            <consortium name="EnsemblPlants"/>
        </authorList>
    </citation>
    <scope>IDENTIFICATION</scope>
</reference>
<evidence type="ECO:0000313" key="3">
    <source>
        <dbReference type="Proteomes" id="UP000032180"/>
    </source>
</evidence>
<reference evidence="3" key="2">
    <citation type="submission" date="2013-12" db="EMBL/GenBank/DDBJ databases">
        <authorList>
            <person name="Yu Y."/>
            <person name="Lee S."/>
            <person name="de Baynast K."/>
            <person name="Wissotski M."/>
            <person name="Liu L."/>
            <person name="Talag J."/>
            <person name="Goicoechea J."/>
            <person name="Angelova A."/>
            <person name="Jetty R."/>
            <person name="Kudrna D."/>
            <person name="Golser W."/>
            <person name="Rivera L."/>
            <person name="Zhang J."/>
            <person name="Wing R."/>
        </authorList>
    </citation>
    <scope>NUCLEOTIDE SEQUENCE</scope>
</reference>
<accession>A0A0D9VFQ6</accession>